<dbReference type="AlphaFoldDB" id="A0A7T0C1A4"/>
<reference evidence="2" key="1">
    <citation type="submission" date="2020-02" db="EMBL/GenBank/DDBJ databases">
        <title>Genomic and physiological characterization of two novel Nitrospinaceae genera.</title>
        <authorList>
            <person name="Mueller A.J."/>
            <person name="Jung M.-Y."/>
            <person name="Strachan C.R."/>
            <person name="Herbold C.W."/>
            <person name="Kirkegaard R.H."/>
            <person name="Daims H."/>
        </authorList>
    </citation>
    <scope>NUCLEOTIDE SEQUENCE [LARGE SCALE GENOMIC DNA]</scope>
</reference>
<evidence type="ECO:0000313" key="2">
    <source>
        <dbReference type="Proteomes" id="UP000594464"/>
    </source>
</evidence>
<sequence length="89" mass="9219">MNFLKQIFIVLILFVSVAATLGCKEKGPAEKAGAQIDAALEDASKSKEEAGVDINEAVEDAARITDEAGNEIGNAVDDASKAAKDLLGN</sequence>
<gene>
    <name evidence="1" type="ORF">G3M78_04365</name>
</gene>
<dbReference type="Proteomes" id="UP000594464">
    <property type="component" value="Chromosome"/>
</dbReference>
<proteinExistence type="predicted"/>
<accession>A0A7T0C1A4</accession>
<evidence type="ECO:0000313" key="1">
    <source>
        <dbReference type="EMBL" id="QPJ64663.1"/>
    </source>
</evidence>
<dbReference type="PROSITE" id="PS51257">
    <property type="entry name" value="PROKAR_LIPOPROTEIN"/>
    <property type="match status" value="1"/>
</dbReference>
<dbReference type="KEGG" id="nva:G3M78_04365"/>
<dbReference type="EMBL" id="CP048620">
    <property type="protein sequence ID" value="QPJ64663.1"/>
    <property type="molecule type" value="Genomic_DNA"/>
</dbReference>
<protein>
    <submittedName>
        <fullName evidence="1">YtxH domain-containing protein</fullName>
    </submittedName>
</protein>
<name>A0A7T0C1A4_9BACT</name>
<organism evidence="1 2">
    <name type="scientific">Candidatus Nitrohelix vancouverensis</name>
    <dbReference type="NCBI Taxonomy" id="2705534"/>
    <lineage>
        <taxon>Bacteria</taxon>
        <taxon>Pseudomonadati</taxon>
        <taxon>Nitrospinota/Tectimicrobiota group</taxon>
        <taxon>Nitrospinota</taxon>
        <taxon>Nitrospinia</taxon>
        <taxon>Nitrospinales</taxon>
        <taxon>Nitrospinaceae</taxon>
        <taxon>Candidatus Nitrohelix</taxon>
    </lineage>
</organism>